<sequence length="182" mass="19944" precursor="true">MTNKLTKILIIPSLVLAFSASSAEPETPPPANQISISADRQEGQLKENVGIFEKNVEIVHGSRKITADRLEVHKREDLGDNKQLLIATGSPAYFEEKQDDGTIMSASANEVRYDVAKRFLTLVGDAEVAQAGQKINAKSITYDMEQQLISAEKDENSTDRVHTILVPVEAKPEDKTGNEGQP</sequence>
<evidence type="ECO:0000256" key="2">
    <source>
        <dbReference type="ARBA" id="ARBA00022729"/>
    </source>
</evidence>
<keyword evidence="1 4" id="KW-0813">Transport</keyword>
<dbReference type="InterPro" id="IPR052037">
    <property type="entry name" value="LPS_export_LptA"/>
</dbReference>
<reference evidence="6 7" key="1">
    <citation type="submission" date="2019-07" db="EMBL/GenBank/DDBJ databases">
        <title>Whole genome shotgun sequence of Pseudoalteromonas espejiana NBRC 102222.</title>
        <authorList>
            <person name="Hosoyama A."/>
            <person name="Uohara A."/>
            <person name="Ohji S."/>
            <person name="Ichikawa N."/>
        </authorList>
    </citation>
    <scope>NUCLEOTIDE SEQUENCE [LARGE SCALE GENOMIC DNA]</scope>
    <source>
        <strain evidence="6 7">NBRC 102222</strain>
    </source>
</reference>
<keyword evidence="3 4" id="KW-0574">Periplasm</keyword>
<accession>A0A510XRZ3</accession>
<comment type="similarity">
    <text evidence="4">Belongs to the LptA family.</text>
</comment>
<comment type="caution">
    <text evidence="6">The sequence shown here is derived from an EMBL/GenBank/DDBJ whole genome shotgun (WGS) entry which is preliminary data.</text>
</comment>
<comment type="subcellular location">
    <subcellularLocation>
        <location evidence="4">Periplasm</location>
    </subcellularLocation>
</comment>
<dbReference type="GO" id="GO:0009279">
    <property type="term" value="C:cell outer membrane"/>
    <property type="evidence" value="ECO:0007669"/>
    <property type="project" value="TreeGrafter"/>
</dbReference>
<dbReference type="RefSeq" id="WP_089348681.1">
    <property type="nucleotide sequence ID" value="NZ_BJUM01000005.1"/>
</dbReference>
<gene>
    <name evidence="4" type="primary">lptA</name>
    <name evidence="6" type="ORF">PES01_06490</name>
</gene>
<organism evidence="6 7">
    <name type="scientific">Pseudoalteromonas espejiana</name>
    <dbReference type="NCBI Taxonomy" id="28107"/>
    <lineage>
        <taxon>Bacteria</taxon>
        <taxon>Pseudomonadati</taxon>
        <taxon>Pseudomonadota</taxon>
        <taxon>Gammaproteobacteria</taxon>
        <taxon>Alteromonadales</taxon>
        <taxon>Pseudoalteromonadaceae</taxon>
        <taxon>Pseudoalteromonas</taxon>
    </lineage>
</organism>
<keyword evidence="2 4" id="KW-0732">Signal</keyword>
<dbReference type="AlphaFoldDB" id="A0A510XRZ3"/>
<dbReference type="HAMAP" id="MF_01914">
    <property type="entry name" value="LPS_assembly_LptA"/>
    <property type="match status" value="1"/>
</dbReference>
<comment type="subunit">
    <text evidence="4">Component of the lipopolysaccharide transport and assembly complex.</text>
</comment>
<evidence type="ECO:0000313" key="6">
    <source>
        <dbReference type="EMBL" id="GEK53804.1"/>
    </source>
</evidence>
<dbReference type="NCBIfam" id="TIGR03002">
    <property type="entry name" value="outer_YhbN_LptA"/>
    <property type="match status" value="1"/>
</dbReference>
<evidence type="ECO:0000259" key="5">
    <source>
        <dbReference type="Pfam" id="PF03968"/>
    </source>
</evidence>
<dbReference type="GO" id="GO:0015920">
    <property type="term" value="P:lipopolysaccharide transport"/>
    <property type="evidence" value="ECO:0007669"/>
    <property type="project" value="UniProtKB-UniRule"/>
</dbReference>
<name>A0A510XRZ3_9GAMM</name>
<evidence type="ECO:0000256" key="4">
    <source>
        <dbReference type="HAMAP-Rule" id="MF_01914"/>
    </source>
</evidence>
<dbReference type="OrthoDB" id="5599500at2"/>
<dbReference type="EMBL" id="BJUM01000005">
    <property type="protein sequence ID" value="GEK53804.1"/>
    <property type="molecule type" value="Genomic_DNA"/>
</dbReference>
<dbReference type="GO" id="GO:0017089">
    <property type="term" value="F:glycolipid transfer activity"/>
    <property type="evidence" value="ECO:0007669"/>
    <property type="project" value="TreeGrafter"/>
</dbReference>
<dbReference type="Gene3D" id="2.60.450.10">
    <property type="entry name" value="Lipopolysaccharide (LPS) transport protein A like domain"/>
    <property type="match status" value="1"/>
</dbReference>
<evidence type="ECO:0000256" key="3">
    <source>
        <dbReference type="ARBA" id="ARBA00022764"/>
    </source>
</evidence>
<protein>
    <recommendedName>
        <fullName evidence="4">Lipopolysaccharide export system protein LptA</fullName>
    </recommendedName>
</protein>
<comment type="function">
    <text evidence="4">Involved in the assembly of lipopolysaccharide (LPS). Required for the translocation of LPS from the inner membrane to the outer membrane. May form a bridge between the inner membrane and the outer membrane, via interactions with LptC and LptD, thereby facilitating LPS transfer across the periplasm.</text>
</comment>
<dbReference type="Pfam" id="PF03968">
    <property type="entry name" value="LptD_N"/>
    <property type="match status" value="1"/>
</dbReference>
<feature type="chain" id="PRO_5022276143" description="Lipopolysaccharide export system protein LptA" evidence="4">
    <location>
        <begin position="24"/>
        <end position="182"/>
    </location>
</feature>
<dbReference type="GO" id="GO:0043165">
    <property type="term" value="P:Gram-negative-bacterium-type cell outer membrane assembly"/>
    <property type="evidence" value="ECO:0007669"/>
    <property type="project" value="UniProtKB-UniRule"/>
</dbReference>
<feature type="domain" description="Organic solvent tolerance-like N-terminal" evidence="5">
    <location>
        <begin position="36"/>
        <end position="147"/>
    </location>
</feature>
<evidence type="ECO:0000256" key="1">
    <source>
        <dbReference type="ARBA" id="ARBA00022448"/>
    </source>
</evidence>
<dbReference type="PANTHER" id="PTHR36504">
    <property type="entry name" value="LIPOPOLYSACCHARIDE EXPORT SYSTEM PROTEIN LPTA"/>
    <property type="match status" value="1"/>
</dbReference>
<feature type="signal peptide" evidence="4">
    <location>
        <begin position="1"/>
        <end position="23"/>
    </location>
</feature>
<dbReference type="Proteomes" id="UP000321419">
    <property type="component" value="Unassembled WGS sequence"/>
</dbReference>
<dbReference type="InterPro" id="IPR014340">
    <property type="entry name" value="LptA"/>
</dbReference>
<dbReference type="InterPro" id="IPR005653">
    <property type="entry name" value="OstA-like_N"/>
</dbReference>
<dbReference type="PANTHER" id="PTHR36504:SF1">
    <property type="entry name" value="LIPOPOLYSACCHARIDE EXPORT SYSTEM PROTEIN LPTA"/>
    <property type="match status" value="1"/>
</dbReference>
<dbReference type="GO" id="GO:0001530">
    <property type="term" value="F:lipopolysaccharide binding"/>
    <property type="evidence" value="ECO:0007669"/>
    <property type="project" value="InterPro"/>
</dbReference>
<keyword evidence="7" id="KW-1185">Reference proteome</keyword>
<dbReference type="GO" id="GO:0030288">
    <property type="term" value="C:outer membrane-bounded periplasmic space"/>
    <property type="evidence" value="ECO:0007669"/>
    <property type="project" value="TreeGrafter"/>
</dbReference>
<proteinExistence type="inferred from homology"/>
<evidence type="ECO:0000313" key="7">
    <source>
        <dbReference type="Proteomes" id="UP000321419"/>
    </source>
</evidence>